<reference evidence="3" key="1">
    <citation type="submission" date="2013-10" db="EMBL/GenBank/DDBJ databases">
        <title>Genomic analysis of the causative agents of coccidiosis in chickens.</title>
        <authorList>
            <person name="Reid A.J."/>
            <person name="Blake D."/>
            <person name="Billington K."/>
            <person name="Browne H."/>
            <person name="Dunn M."/>
            <person name="Hung S."/>
            <person name="Kawahara F."/>
            <person name="Miranda-Saavedra D."/>
            <person name="Mourier T."/>
            <person name="Nagra H."/>
            <person name="Otto T.D."/>
            <person name="Rawlings N."/>
            <person name="Sanchez A."/>
            <person name="Sanders M."/>
            <person name="Subramaniam C."/>
            <person name="Tay Y."/>
            <person name="Dear P."/>
            <person name="Doerig C."/>
            <person name="Gruber A."/>
            <person name="Parkinson J."/>
            <person name="Shirley M."/>
            <person name="Wan K.L."/>
            <person name="Berriman M."/>
            <person name="Tomley F."/>
            <person name="Pain A."/>
        </authorList>
    </citation>
    <scope>NUCLEOTIDE SEQUENCE [LARGE SCALE GENOMIC DNA]</scope>
    <source>
        <strain evidence="3">Houghton</strain>
    </source>
</reference>
<feature type="non-terminal residue" evidence="3">
    <location>
        <position position="1"/>
    </location>
</feature>
<dbReference type="Proteomes" id="UP000030754">
    <property type="component" value="Unassembled WGS sequence"/>
</dbReference>
<dbReference type="PANTHER" id="PTHR48295:SF1">
    <property type="entry name" value="SWR1-COMPLEX PROTEIN 5"/>
    <property type="match status" value="1"/>
</dbReference>
<dbReference type="InterPro" id="IPR011421">
    <property type="entry name" value="BCNT-C"/>
</dbReference>
<keyword evidence="4" id="KW-1185">Reference proteome</keyword>
<protein>
    <recommendedName>
        <fullName evidence="2">BCNT-C domain-containing protein</fullName>
    </recommendedName>
</protein>
<evidence type="ECO:0000256" key="1">
    <source>
        <dbReference type="SAM" id="Phobius"/>
    </source>
</evidence>
<keyword evidence="1" id="KW-0812">Transmembrane</keyword>
<dbReference type="EMBL" id="HG722905">
    <property type="protein sequence ID" value="CDJ64101.1"/>
    <property type="molecule type" value="Genomic_DNA"/>
</dbReference>
<sequence length="142" mass="14427">AALSEKTITKTVRFAGREFQVEEKVSAERFAALEKTQKKNVEVKGNLQALDALDKALTNAASINSVQKSRADWSQFKEKAGIEEELKRGRGYAAAAAAAAAATAATAAAATVAAAAAKAVAAVAVVVAAAEATVAAIALELA</sequence>
<dbReference type="GeneID" id="25476156"/>
<reference evidence="3" key="2">
    <citation type="submission" date="2013-10" db="EMBL/GenBank/DDBJ databases">
        <authorList>
            <person name="Aslett M."/>
        </authorList>
    </citation>
    <scope>NUCLEOTIDE SEQUENCE [LARGE SCALE GENOMIC DNA]</scope>
    <source>
        <strain evidence="3">Houghton</strain>
    </source>
</reference>
<feature type="transmembrane region" description="Helical" evidence="1">
    <location>
        <begin position="92"/>
        <end position="113"/>
    </location>
</feature>
<proteinExistence type="predicted"/>
<organism evidence="3 4">
    <name type="scientific">Eimeria necatrix</name>
    <dbReference type="NCBI Taxonomy" id="51315"/>
    <lineage>
        <taxon>Eukaryota</taxon>
        <taxon>Sar</taxon>
        <taxon>Alveolata</taxon>
        <taxon>Apicomplexa</taxon>
        <taxon>Conoidasida</taxon>
        <taxon>Coccidia</taxon>
        <taxon>Eucoccidiorida</taxon>
        <taxon>Eimeriorina</taxon>
        <taxon>Eimeriidae</taxon>
        <taxon>Eimeria</taxon>
    </lineage>
</organism>
<name>U6MJA8_9EIME</name>
<keyword evidence="1" id="KW-0472">Membrane</keyword>
<dbReference type="AlphaFoldDB" id="U6MJA8"/>
<gene>
    <name evidence="3" type="ORF">ENH_00060160</name>
</gene>
<feature type="domain" description="BCNT-C" evidence="2">
    <location>
        <begin position="49"/>
        <end position="88"/>
    </location>
</feature>
<feature type="transmembrane region" description="Helical" evidence="1">
    <location>
        <begin position="119"/>
        <end position="139"/>
    </location>
</feature>
<evidence type="ECO:0000313" key="3">
    <source>
        <dbReference type="EMBL" id="CDJ64101.1"/>
    </source>
</evidence>
<accession>U6MJA8</accession>
<dbReference type="VEuPathDB" id="ToxoDB:ENH_00060160"/>
<dbReference type="Pfam" id="PF07572">
    <property type="entry name" value="BCNT"/>
    <property type="match status" value="1"/>
</dbReference>
<dbReference type="PANTHER" id="PTHR48295">
    <property type="entry name" value="CRANIOFACIAL DEVELOPMENT PROTEIN 1"/>
    <property type="match status" value="1"/>
</dbReference>
<dbReference type="RefSeq" id="XP_013432568.1">
    <property type="nucleotide sequence ID" value="XM_013577114.1"/>
</dbReference>
<keyword evidence="1" id="KW-1133">Transmembrane helix</keyword>
<evidence type="ECO:0000259" key="2">
    <source>
        <dbReference type="Pfam" id="PF07572"/>
    </source>
</evidence>
<dbReference type="OrthoDB" id="445677at2759"/>
<evidence type="ECO:0000313" key="4">
    <source>
        <dbReference type="Proteomes" id="UP000030754"/>
    </source>
</evidence>
<dbReference type="InterPro" id="IPR027124">
    <property type="entry name" value="Swc5/CFDP1/2"/>
</dbReference>